<name>A0ABU5E1U8_9PROT</name>
<comment type="caution">
    <text evidence="1">The sequence shown here is derived from an EMBL/GenBank/DDBJ whole genome shotgun (WGS) entry which is preliminary data.</text>
</comment>
<evidence type="ECO:0000313" key="1">
    <source>
        <dbReference type="EMBL" id="MDY0873185.1"/>
    </source>
</evidence>
<evidence type="ECO:0000313" key="2">
    <source>
        <dbReference type="Proteomes" id="UP001271769"/>
    </source>
</evidence>
<organism evidence="1 2">
    <name type="scientific">Dongia rigui</name>
    <dbReference type="NCBI Taxonomy" id="940149"/>
    <lineage>
        <taxon>Bacteria</taxon>
        <taxon>Pseudomonadati</taxon>
        <taxon>Pseudomonadota</taxon>
        <taxon>Alphaproteobacteria</taxon>
        <taxon>Rhodospirillales</taxon>
        <taxon>Dongiaceae</taxon>
        <taxon>Dongia</taxon>
    </lineage>
</organism>
<dbReference type="EMBL" id="JAXCLX010000002">
    <property type="protein sequence ID" value="MDY0873185.1"/>
    <property type="molecule type" value="Genomic_DNA"/>
</dbReference>
<protein>
    <submittedName>
        <fullName evidence="1">PAS domain-containing protein</fullName>
    </submittedName>
</protein>
<accession>A0ABU5E1U8</accession>
<dbReference type="Pfam" id="PF07310">
    <property type="entry name" value="PAS_5"/>
    <property type="match status" value="1"/>
</dbReference>
<dbReference type="Proteomes" id="UP001271769">
    <property type="component" value="Unassembled WGS sequence"/>
</dbReference>
<dbReference type="RefSeq" id="WP_320501649.1">
    <property type="nucleotide sequence ID" value="NZ_JAXCLX010000002.1"/>
</dbReference>
<keyword evidence="2" id="KW-1185">Reference proteome</keyword>
<reference evidence="1 2" key="1">
    <citation type="journal article" date="2013" name="Antonie Van Leeuwenhoek">
        <title>Dongia rigui sp. nov., isolated from freshwater of a large wetland in Korea.</title>
        <authorList>
            <person name="Baik K.S."/>
            <person name="Hwang Y.M."/>
            <person name="Choi J.S."/>
            <person name="Kwon J."/>
            <person name="Seong C.N."/>
        </authorList>
    </citation>
    <scope>NUCLEOTIDE SEQUENCE [LARGE SCALE GENOMIC DNA]</scope>
    <source>
        <strain evidence="1 2">04SU4-P</strain>
    </source>
</reference>
<proteinExistence type="predicted"/>
<dbReference type="InterPro" id="IPR009922">
    <property type="entry name" value="DUF1457"/>
</dbReference>
<gene>
    <name evidence="1" type="ORF">SMD31_14680</name>
</gene>
<sequence>MSEFDDYTNLSDPTTDDTAALGDLAQLLRLWRERCEAGRLPARAAFDPFDMRKLLGRIVLLDVLEAPLRFRFRLVGTDWVARFGLDPTNTFVDDFPRVQSRAFIRDVMTKVATGRQPLMVRRSVIIEGEYFRYGMLLLPLATDGSTVDMIMMGFDFPDT</sequence>